<keyword evidence="2" id="KW-0732">Signal</keyword>
<evidence type="ECO:0000256" key="2">
    <source>
        <dbReference type="SAM" id="SignalP"/>
    </source>
</evidence>
<proteinExistence type="predicted"/>
<dbReference type="AlphaFoldDB" id="A0A9N9S0P4"/>
<evidence type="ECO:0000313" key="4">
    <source>
        <dbReference type="EMBL" id="CAG9807719.1"/>
    </source>
</evidence>
<dbReference type="SMART" id="SM00409">
    <property type="entry name" value="IG"/>
    <property type="match status" value="1"/>
</dbReference>
<dbReference type="InterPro" id="IPR003599">
    <property type="entry name" value="Ig_sub"/>
</dbReference>
<dbReference type="SUPFAM" id="SSF48726">
    <property type="entry name" value="Immunoglobulin"/>
    <property type="match status" value="1"/>
</dbReference>
<evidence type="ECO:0000259" key="3">
    <source>
        <dbReference type="PROSITE" id="PS50835"/>
    </source>
</evidence>
<gene>
    <name evidence="4" type="ORF">CHIRRI_LOCUS10565</name>
</gene>
<keyword evidence="1" id="KW-0472">Membrane</keyword>
<dbReference type="Proteomes" id="UP001153620">
    <property type="component" value="Chromosome 3"/>
</dbReference>
<accession>A0A9N9S0P4</accession>
<keyword evidence="5" id="KW-1185">Reference proteome</keyword>
<organism evidence="4 5">
    <name type="scientific">Chironomus riparius</name>
    <dbReference type="NCBI Taxonomy" id="315576"/>
    <lineage>
        <taxon>Eukaryota</taxon>
        <taxon>Metazoa</taxon>
        <taxon>Ecdysozoa</taxon>
        <taxon>Arthropoda</taxon>
        <taxon>Hexapoda</taxon>
        <taxon>Insecta</taxon>
        <taxon>Pterygota</taxon>
        <taxon>Neoptera</taxon>
        <taxon>Endopterygota</taxon>
        <taxon>Diptera</taxon>
        <taxon>Nematocera</taxon>
        <taxon>Chironomoidea</taxon>
        <taxon>Chironomidae</taxon>
        <taxon>Chironominae</taxon>
        <taxon>Chironomus</taxon>
    </lineage>
</organism>
<dbReference type="OrthoDB" id="6415662at2759"/>
<name>A0A9N9S0P4_9DIPT</name>
<evidence type="ECO:0000313" key="5">
    <source>
        <dbReference type="Proteomes" id="UP001153620"/>
    </source>
</evidence>
<feature type="domain" description="Ig-like" evidence="3">
    <location>
        <begin position="37"/>
        <end position="146"/>
    </location>
</feature>
<feature type="chain" id="PRO_5040376604" description="Ig-like domain-containing protein" evidence="2">
    <location>
        <begin position="23"/>
        <end position="301"/>
    </location>
</feature>
<keyword evidence="1" id="KW-0812">Transmembrane</keyword>
<dbReference type="EMBL" id="OU895879">
    <property type="protein sequence ID" value="CAG9807719.1"/>
    <property type="molecule type" value="Genomic_DNA"/>
</dbReference>
<evidence type="ECO:0000256" key="1">
    <source>
        <dbReference type="SAM" id="Phobius"/>
    </source>
</evidence>
<feature type="transmembrane region" description="Helical" evidence="1">
    <location>
        <begin position="282"/>
        <end position="300"/>
    </location>
</feature>
<protein>
    <recommendedName>
        <fullName evidence="3">Ig-like domain-containing protein</fullName>
    </recommendedName>
</protein>
<dbReference type="PANTHER" id="PTHR21261">
    <property type="entry name" value="BEAT PROTEIN"/>
    <property type="match status" value="1"/>
</dbReference>
<dbReference type="InterPro" id="IPR036179">
    <property type="entry name" value="Ig-like_dom_sf"/>
</dbReference>
<dbReference type="PROSITE" id="PS50835">
    <property type="entry name" value="IG_LIKE"/>
    <property type="match status" value="1"/>
</dbReference>
<dbReference type="Gene3D" id="2.60.40.10">
    <property type="entry name" value="Immunoglobulins"/>
    <property type="match status" value="1"/>
</dbReference>
<dbReference type="InterPro" id="IPR013783">
    <property type="entry name" value="Ig-like_fold"/>
</dbReference>
<dbReference type="InterPro" id="IPR007110">
    <property type="entry name" value="Ig-like_dom"/>
</dbReference>
<feature type="signal peptide" evidence="2">
    <location>
        <begin position="1"/>
        <end position="22"/>
    </location>
</feature>
<keyword evidence="1" id="KW-1133">Transmembrane helix</keyword>
<dbReference type="PANTHER" id="PTHR21261:SF14">
    <property type="entry name" value="BEATEN PATH IV, ISOFORM B"/>
    <property type="match status" value="1"/>
</dbReference>
<reference evidence="4" key="1">
    <citation type="submission" date="2022-01" db="EMBL/GenBank/DDBJ databases">
        <authorList>
            <person name="King R."/>
        </authorList>
    </citation>
    <scope>NUCLEOTIDE SEQUENCE</scope>
</reference>
<sequence>MAKSRGFILTIILIMFCQGVQSLRLNRINIPQYKFRGENAILECDYELNGSRDSDGDEDIDNSHFNYQDGDVETLYSVKWYKDGEEFYRYVPKSNPPQNSYKVEGIKVDHQASNSKKVYLKGVTLKSTGTYRCEISAEEPDFKTVTGEQKLEVIYLPTSGPVIQGEEKQYQIGDILSLNCTSGKSSPRSILTFYINDEPVMNSNYLTNYRDMYHAHGLITSSLGLNIPVDGRHFFDGVMRVRCVANLSPLLQNGRESVLHRRLSSMDSREAMLLVRSSALSLKMPIAIILIAILLINVLII</sequence>
<dbReference type="FunFam" id="2.60.40.10:FF:000437">
    <property type="entry name" value="Beat-IIIc, isoform A"/>
    <property type="match status" value="1"/>
</dbReference>
<reference evidence="4" key="2">
    <citation type="submission" date="2022-10" db="EMBL/GenBank/DDBJ databases">
        <authorList>
            <consortium name="ENA_rothamsted_submissions"/>
            <consortium name="culmorum"/>
            <person name="King R."/>
        </authorList>
    </citation>
    <scope>NUCLEOTIDE SEQUENCE</scope>
</reference>